<proteinExistence type="predicted"/>
<dbReference type="InterPro" id="IPR000477">
    <property type="entry name" value="RT_dom"/>
</dbReference>
<dbReference type="SUPFAM" id="SSF53098">
    <property type="entry name" value="Ribonuclease H-like"/>
    <property type="match status" value="2"/>
</dbReference>
<evidence type="ECO:0000313" key="2">
    <source>
        <dbReference type="Proteomes" id="UP001652660"/>
    </source>
</evidence>
<evidence type="ECO:0000313" key="3">
    <source>
        <dbReference type="RefSeq" id="XP_071903033.1"/>
    </source>
</evidence>
<feature type="domain" description="Reverse transcriptase" evidence="1">
    <location>
        <begin position="339"/>
        <end position="619"/>
    </location>
</feature>
<dbReference type="InterPro" id="IPR036397">
    <property type="entry name" value="RNaseH_sf"/>
</dbReference>
<protein>
    <recommendedName>
        <fullName evidence="1">Reverse transcriptase domain-containing protein</fullName>
    </recommendedName>
</protein>
<dbReference type="PANTHER" id="PTHR33116">
    <property type="entry name" value="REVERSE TRANSCRIPTASE ZINC-BINDING DOMAIN-CONTAINING PROTEIN-RELATED-RELATED"/>
    <property type="match status" value="1"/>
</dbReference>
<dbReference type="Pfam" id="PF00078">
    <property type="entry name" value="RVT_1"/>
    <property type="match status" value="1"/>
</dbReference>
<dbReference type="InterPro" id="IPR043502">
    <property type="entry name" value="DNA/RNA_pol_sf"/>
</dbReference>
<gene>
    <name evidence="3" type="primary">LOC113741433</name>
</gene>
<accession>A0ABM4U6Y8</accession>
<dbReference type="InterPro" id="IPR012337">
    <property type="entry name" value="RNaseH-like_sf"/>
</dbReference>
<dbReference type="InterPro" id="IPR026960">
    <property type="entry name" value="RVT-Znf"/>
</dbReference>
<evidence type="ECO:0000259" key="1">
    <source>
        <dbReference type="PROSITE" id="PS50878"/>
    </source>
</evidence>
<dbReference type="Gene3D" id="3.30.420.10">
    <property type="entry name" value="Ribonuclease H-like superfamily/Ribonuclease H"/>
    <property type="match status" value="2"/>
</dbReference>
<keyword evidence="2" id="KW-1185">Reference proteome</keyword>
<reference evidence="2" key="1">
    <citation type="journal article" date="2025" name="Foods">
        <title>Unveiling the Microbial Signatures of Arabica Coffee Cherries: Insights into Ripeness Specific Diversity, Functional Traits, and Implications for Quality and Safety.</title>
        <authorList>
            <consortium name="RefSeq"/>
            <person name="Tenea G.N."/>
            <person name="Cifuentes V."/>
            <person name="Reyes P."/>
            <person name="Cevallos-Vallejos M."/>
        </authorList>
    </citation>
    <scope>NUCLEOTIDE SEQUENCE [LARGE SCALE GENOMIC DNA]</scope>
</reference>
<dbReference type="CDD" id="cd01650">
    <property type="entry name" value="RT_nLTR_like"/>
    <property type="match status" value="1"/>
</dbReference>
<dbReference type="InterPro" id="IPR044730">
    <property type="entry name" value="RNase_H-like_dom_plant"/>
</dbReference>
<reference evidence="3" key="2">
    <citation type="submission" date="2025-08" db="UniProtKB">
        <authorList>
            <consortium name="RefSeq"/>
        </authorList>
    </citation>
    <scope>IDENTIFICATION</scope>
    <source>
        <tissue evidence="3">Leaves</tissue>
    </source>
</reference>
<dbReference type="Pfam" id="PF13966">
    <property type="entry name" value="zf-RVT"/>
    <property type="match status" value="1"/>
</dbReference>
<sequence>MQAELRALLWGVRHCVIQGYLELHLEADSLTLVQIVQGTSECPWRLQRDLDELMIFKQSFQSITHCYREANTPADHLANFGADACAVCSKEVGGVPTSFRFLDVWRSHPDFQSVVRQAWEGECEGRPIQVLLRKLKAVKQALRRWNKEVFGNIFDRVRDHEAKVSELECSLEEGPSEEGTYQLVQAQGELKQSLLTEAAFWRQKACLRWLREGDANSKFFHAQVKQRRARSCIHRVKDGDGVWTEEAGRIEDLAVAFFEGVLSQPDRGQVDPSQLSVIPSIITAQDNVSLQQFPTEEEIRSVVFQMDGESSSGPDGFKGSFFTTCWEIVKGDIVRAVCDFFAGAELPWGYTSTWLALIPKVPGAASFSDFRPISLCNFVNKIISKLLASRLESVLPKIISPQQSGFVKGRQISDNILLALEMCSALGKKVRGSNVALKLDMAKAYDRVSWNFLIQVMRRFGFGEQWLDMVWRLISSCHFSVLVNGKPCGYFQSSRGLRQGDPLSPALFIIAAEVLSRRLNELPRASRFVPFLVSRGSPPLTHLAYADDIIVFCNGGKRSLECVREVLQGYQEVSGQLVNVAKSCFLVGKKTSVARRRIIAHVTGFCSRSLPVTYLGCPLFEGRRVKALFSNLLSKVSQRIASWHGRWLSMSARAILIKHVLSSMPIHILAVIEPPKGVISDLERILARFFWGESEFGAKRHWSKWANLCFPVEEGGVGFRSLQTIVEAFSCKLWWMFRHGQSLWAQFMRARYFGPLHPNQGPFSVQLSATCKRMLSVRTTMELWLQWDLSREEVAFWWDNWSGLGPLAWRFPEAASDVKVLDFVREGRWDFSALASVPAAIWDAAQGSFFCFGLDPDTLVWRRDPSGVFSTRSAYQLARPARARSWTFSFVWHSFIPRKLSFFMWRLQNGQLPLDDVLEKYHIHGPSKYHCCVLGQVETMEHVFSAGQLASATWVFFENSLGLSTSAATVRSRCAAWWLRPVKGKALRWLMRILPILILWFLWRARNLSQFEGRKFSVSQVRAFIIQEVRMLVRAHFPGIMVPWQWEELLQALSGVRRVLTATIVRWAFPPTGCYKLNTDGCATAEARALLLGLQLGRQVGVPQLIVESDCLALIKCLRKEWGVPARIRPIVRAIWMGESSSHCFFHCYREGNTVADSLAAYGALSGAQNECWSNKEMHAKVAENSSDREKTLLFCSSTSEESMKND</sequence>
<dbReference type="Pfam" id="PF13456">
    <property type="entry name" value="RVT_3"/>
    <property type="match status" value="2"/>
</dbReference>
<dbReference type="GeneID" id="113741433"/>
<dbReference type="Proteomes" id="UP001652660">
    <property type="component" value="Chromosome 1c"/>
</dbReference>
<dbReference type="SUPFAM" id="SSF56672">
    <property type="entry name" value="DNA/RNA polymerases"/>
    <property type="match status" value="1"/>
</dbReference>
<dbReference type="PROSITE" id="PS50878">
    <property type="entry name" value="RT_POL"/>
    <property type="match status" value="1"/>
</dbReference>
<organism evidence="2 3">
    <name type="scientific">Coffea arabica</name>
    <name type="common">Arabian coffee</name>
    <dbReference type="NCBI Taxonomy" id="13443"/>
    <lineage>
        <taxon>Eukaryota</taxon>
        <taxon>Viridiplantae</taxon>
        <taxon>Streptophyta</taxon>
        <taxon>Embryophyta</taxon>
        <taxon>Tracheophyta</taxon>
        <taxon>Spermatophyta</taxon>
        <taxon>Magnoliopsida</taxon>
        <taxon>eudicotyledons</taxon>
        <taxon>Gunneridae</taxon>
        <taxon>Pentapetalae</taxon>
        <taxon>asterids</taxon>
        <taxon>lamiids</taxon>
        <taxon>Gentianales</taxon>
        <taxon>Rubiaceae</taxon>
        <taxon>Ixoroideae</taxon>
        <taxon>Gardenieae complex</taxon>
        <taxon>Bertiereae - Coffeeae clade</taxon>
        <taxon>Coffeeae</taxon>
        <taxon>Coffea</taxon>
    </lineage>
</organism>
<dbReference type="CDD" id="cd06222">
    <property type="entry name" value="RNase_H_like"/>
    <property type="match status" value="1"/>
</dbReference>
<dbReference type="InterPro" id="IPR002156">
    <property type="entry name" value="RNaseH_domain"/>
</dbReference>
<name>A0ABM4U6Y8_COFAR</name>
<dbReference type="RefSeq" id="XP_071903033.1">
    <property type="nucleotide sequence ID" value="XM_072046932.1"/>
</dbReference>
<dbReference type="PANTHER" id="PTHR33116:SF67">
    <property type="entry name" value="REVERSE TRANSCRIPTASE"/>
    <property type="match status" value="1"/>
</dbReference>